<protein>
    <submittedName>
        <fullName evidence="1">Uncharacterized protein</fullName>
    </submittedName>
</protein>
<dbReference type="RefSeq" id="WP_014679354.1">
    <property type="nucleotide sequence ID" value="NC_017770.1"/>
</dbReference>
<dbReference type="AlphaFoldDB" id="H8KV68"/>
<proteinExistence type="predicted"/>
<organism evidence="1 2">
    <name type="scientific">Solitalea canadensis (strain ATCC 29591 / DSM 3403 / JCM 21819 / LMG 8368 / NBRC 15130 / NCIMB 12057 / USAM 9D)</name>
    <name type="common">Flexibacter canadensis</name>
    <dbReference type="NCBI Taxonomy" id="929556"/>
    <lineage>
        <taxon>Bacteria</taxon>
        <taxon>Pseudomonadati</taxon>
        <taxon>Bacteroidota</taxon>
        <taxon>Sphingobacteriia</taxon>
        <taxon>Sphingobacteriales</taxon>
        <taxon>Sphingobacteriaceae</taxon>
        <taxon>Solitalea</taxon>
    </lineage>
</organism>
<keyword evidence="2" id="KW-1185">Reference proteome</keyword>
<dbReference type="STRING" id="929556.Solca_1018"/>
<dbReference type="EMBL" id="CP003349">
    <property type="protein sequence ID" value="AFD06126.1"/>
    <property type="molecule type" value="Genomic_DNA"/>
</dbReference>
<name>H8KV68_SOLCM</name>
<dbReference type="KEGG" id="scn:Solca_1018"/>
<accession>H8KV68</accession>
<evidence type="ECO:0000313" key="2">
    <source>
        <dbReference type="Proteomes" id="UP000007590"/>
    </source>
</evidence>
<reference evidence="1" key="1">
    <citation type="submission" date="2012-02" db="EMBL/GenBank/DDBJ databases">
        <title>The complete genome of Solitalea canadensis DSM 3403.</title>
        <authorList>
            <consortium name="US DOE Joint Genome Institute (JGI-PGF)"/>
            <person name="Lucas S."/>
            <person name="Copeland A."/>
            <person name="Lapidus A."/>
            <person name="Glavina del Rio T."/>
            <person name="Dalin E."/>
            <person name="Tice H."/>
            <person name="Bruce D."/>
            <person name="Goodwin L."/>
            <person name="Pitluck S."/>
            <person name="Peters L."/>
            <person name="Ovchinnikova G."/>
            <person name="Lu M."/>
            <person name="Kyrpides N."/>
            <person name="Mavromatis K."/>
            <person name="Ivanova N."/>
            <person name="Brettin T."/>
            <person name="Detter J.C."/>
            <person name="Han C."/>
            <person name="Larimer F."/>
            <person name="Land M."/>
            <person name="Hauser L."/>
            <person name="Markowitz V."/>
            <person name="Cheng J.-F."/>
            <person name="Hugenholtz P."/>
            <person name="Woyke T."/>
            <person name="Wu D."/>
            <person name="Spring S."/>
            <person name="Schroeder M."/>
            <person name="Kopitz M."/>
            <person name="Brambilla E."/>
            <person name="Klenk H.-P."/>
            <person name="Eisen J.A."/>
        </authorList>
    </citation>
    <scope>NUCLEOTIDE SEQUENCE</scope>
    <source>
        <strain evidence="1">DSM 3403</strain>
    </source>
</reference>
<evidence type="ECO:0000313" key="1">
    <source>
        <dbReference type="EMBL" id="AFD06126.1"/>
    </source>
</evidence>
<gene>
    <name evidence="1" type="ordered locus">Solca_1018</name>
</gene>
<sequence length="174" mass="21178">MRFSFNLIILVFFQYSCQQPNYERKSEIEKIISQKNDYKLFFGYRISQRGPNCYWLRPNDSNYTYIINEKNGVYSFIKEDYYIHESYPIKQPSPKYLRIVDAYKKNPALSLYGYNDNGVEILELNLGELNYVYYIPDISKLSIKKRIWLKDKTKKINEDFFYYKKKSEYNGIWQ</sequence>
<dbReference type="HOGENOM" id="CLU_1539048_0_0_10"/>
<dbReference type="Proteomes" id="UP000007590">
    <property type="component" value="Chromosome"/>
</dbReference>